<protein>
    <submittedName>
        <fullName evidence="1">Uncharacterized protein</fullName>
    </submittedName>
</protein>
<dbReference type="AlphaFoldDB" id="A0A9D3XAD8"/>
<gene>
    <name evidence="1" type="ORF">KIL84_021126</name>
</gene>
<dbReference type="Proteomes" id="UP000827986">
    <property type="component" value="Unassembled WGS sequence"/>
</dbReference>
<proteinExistence type="predicted"/>
<keyword evidence="2" id="KW-1185">Reference proteome</keyword>
<organism evidence="1 2">
    <name type="scientific">Mauremys mutica</name>
    <name type="common">yellowpond turtle</name>
    <dbReference type="NCBI Taxonomy" id="74926"/>
    <lineage>
        <taxon>Eukaryota</taxon>
        <taxon>Metazoa</taxon>
        <taxon>Chordata</taxon>
        <taxon>Craniata</taxon>
        <taxon>Vertebrata</taxon>
        <taxon>Euteleostomi</taxon>
        <taxon>Archelosauria</taxon>
        <taxon>Testudinata</taxon>
        <taxon>Testudines</taxon>
        <taxon>Cryptodira</taxon>
        <taxon>Durocryptodira</taxon>
        <taxon>Testudinoidea</taxon>
        <taxon>Geoemydidae</taxon>
        <taxon>Geoemydinae</taxon>
        <taxon>Mauremys</taxon>
    </lineage>
</organism>
<name>A0A9D3XAD8_9SAUR</name>
<sequence length="99" mass="11694">MQAVSIYIYIYAKAALAVMHITCKQTEQGDFRLELLLGGKKEKLHIGYISQSTWWWLAYKTTTRVRSLCKQDSNPTCTFHSNWALTFSLWDMRERERDL</sequence>
<comment type="caution">
    <text evidence="1">The sequence shown here is derived from an EMBL/GenBank/DDBJ whole genome shotgun (WGS) entry which is preliminary data.</text>
</comment>
<accession>A0A9D3XAD8</accession>
<evidence type="ECO:0000313" key="2">
    <source>
        <dbReference type="Proteomes" id="UP000827986"/>
    </source>
</evidence>
<dbReference type="EMBL" id="JAHDVG010000475">
    <property type="protein sequence ID" value="KAH1176392.1"/>
    <property type="molecule type" value="Genomic_DNA"/>
</dbReference>
<reference evidence="1" key="1">
    <citation type="submission" date="2021-09" db="EMBL/GenBank/DDBJ databases">
        <title>The genome of Mauremys mutica provides insights into the evolution of semi-aquatic lifestyle.</title>
        <authorList>
            <person name="Gong S."/>
            <person name="Gao Y."/>
        </authorList>
    </citation>
    <scope>NUCLEOTIDE SEQUENCE</scope>
    <source>
        <strain evidence="1">MM-2020</strain>
        <tissue evidence="1">Muscle</tissue>
    </source>
</reference>
<evidence type="ECO:0000313" key="1">
    <source>
        <dbReference type="EMBL" id="KAH1176392.1"/>
    </source>
</evidence>